<dbReference type="CDD" id="cd07249">
    <property type="entry name" value="MMCE"/>
    <property type="match status" value="1"/>
</dbReference>
<dbReference type="InterPro" id="IPR017515">
    <property type="entry name" value="MeMalonyl-CoA_epimerase"/>
</dbReference>
<dbReference type="InterPro" id="IPR037523">
    <property type="entry name" value="VOC_core"/>
</dbReference>
<dbReference type="NCBIfam" id="TIGR03081">
    <property type="entry name" value="metmalonyl_epim"/>
    <property type="match status" value="1"/>
</dbReference>
<evidence type="ECO:0000256" key="2">
    <source>
        <dbReference type="ARBA" id="ARBA00022723"/>
    </source>
</evidence>
<dbReference type="EC" id="5.1.99.1" evidence="4"/>
<dbReference type="Pfam" id="PF13669">
    <property type="entry name" value="Glyoxalase_4"/>
    <property type="match status" value="1"/>
</dbReference>
<dbReference type="PROSITE" id="PS51819">
    <property type="entry name" value="VOC"/>
    <property type="match status" value="1"/>
</dbReference>
<gene>
    <name evidence="4" type="primary">mce</name>
    <name evidence="4" type="ORF">J2I48_09735</name>
</gene>
<dbReference type="Gene3D" id="3.10.180.10">
    <property type="entry name" value="2,3-Dihydroxybiphenyl 1,2-Dioxygenase, domain 1"/>
    <property type="match status" value="1"/>
</dbReference>
<dbReference type="GO" id="GO:0046491">
    <property type="term" value="P:L-methylmalonyl-CoA metabolic process"/>
    <property type="evidence" value="ECO:0007669"/>
    <property type="project" value="TreeGrafter"/>
</dbReference>
<dbReference type="AlphaFoldDB" id="A0A939G6H5"/>
<dbReference type="PANTHER" id="PTHR43048">
    <property type="entry name" value="METHYLMALONYL-COA EPIMERASE"/>
    <property type="match status" value="1"/>
</dbReference>
<comment type="similarity">
    <text evidence="1">Belongs to the methylmalonyl-CoA epimerase family.</text>
</comment>
<dbReference type="GO" id="GO:0046872">
    <property type="term" value="F:metal ion binding"/>
    <property type="evidence" value="ECO:0007669"/>
    <property type="project" value="UniProtKB-KW"/>
</dbReference>
<organism evidence="4 5">
    <name type="scientific">Fibrella aquatilis</name>
    <dbReference type="NCBI Taxonomy" id="2817059"/>
    <lineage>
        <taxon>Bacteria</taxon>
        <taxon>Pseudomonadati</taxon>
        <taxon>Bacteroidota</taxon>
        <taxon>Cytophagia</taxon>
        <taxon>Cytophagales</taxon>
        <taxon>Spirosomataceae</taxon>
        <taxon>Fibrella</taxon>
    </lineage>
</organism>
<reference evidence="4 5" key="1">
    <citation type="submission" date="2021-03" db="EMBL/GenBank/DDBJ databases">
        <title>Fibrella sp. HMF5036 genome sequencing and assembly.</title>
        <authorList>
            <person name="Kang H."/>
            <person name="Kim H."/>
            <person name="Bae S."/>
            <person name="Joh K."/>
        </authorList>
    </citation>
    <scope>NUCLEOTIDE SEQUENCE [LARGE SCALE GENOMIC DNA]</scope>
    <source>
        <strain evidence="4 5">HMF5036</strain>
    </source>
</reference>
<evidence type="ECO:0000313" key="4">
    <source>
        <dbReference type="EMBL" id="MBO0931275.1"/>
    </source>
</evidence>
<dbReference type="SUPFAM" id="SSF54593">
    <property type="entry name" value="Glyoxalase/Bleomycin resistance protein/Dihydroxybiphenyl dioxygenase"/>
    <property type="match status" value="1"/>
</dbReference>
<name>A0A939G6H5_9BACT</name>
<comment type="caution">
    <text evidence="4">The sequence shown here is derived from an EMBL/GenBank/DDBJ whole genome shotgun (WGS) entry which is preliminary data.</text>
</comment>
<evidence type="ECO:0000313" key="5">
    <source>
        <dbReference type="Proteomes" id="UP000664795"/>
    </source>
</evidence>
<dbReference type="GO" id="GO:0004493">
    <property type="term" value="F:methylmalonyl-CoA epimerase activity"/>
    <property type="evidence" value="ECO:0007669"/>
    <property type="project" value="UniProtKB-EC"/>
</dbReference>
<protein>
    <submittedName>
        <fullName evidence="4">Methylmalonyl-CoA epimerase</fullName>
        <ecNumber evidence="4">5.1.99.1</ecNumber>
    </submittedName>
</protein>
<keyword evidence="5" id="KW-1185">Reference proteome</keyword>
<evidence type="ECO:0000259" key="3">
    <source>
        <dbReference type="PROSITE" id="PS51819"/>
    </source>
</evidence>
<keyword evidence="4" id="KW-0413">Isomerase</keyword>
<keyword evidence="2" id="KW-0479">Metal-binding</keyword>
<dbReference type="InterPro" id="IPR051785">
    <property type="entry name" value="MMCE/EMCE_epimerase"/>
</dbReference>
<dbReference type="InterPro" id="IPR029068">
    <property type="entry name" value="Glyas_Bleomycin-R_OHBP_Dase"/>
</dbReference>
<dbReference type="PANTHER" id="PTHR43048:SF3">
    <property type="entry name" value="METHYLMALONYL-COA EPIMERASE, MITOCHONDRIAL"/>
    <property type="match status" value="1"/>
</dbReference>
<proteinExistence type="inferred from homology"/>
<feature type="domain" description="VOC" evidence="3">
    <location>
        <begin position="4"/>
        <end position="132"/>
    </location>
</feature>
<dbReference type="RefSeq" id="WP_207335241.1">
    <property type="nucleotide sequence ID" value="NZ_JAFMYU010000006.1"/>
</dbReference>
<accession>A0A939G6H5</accession>
<dbReference type="Proteomes" id="UP000664795">
    <property type="component" value="Unassembled WGS sequence"/>
</dbReference>
<dbReference type="EMBL" id="JAFMYU010000006">
    <property type="protein sequence ID" value="MBO0931275.1"/>
    <property type="molecule type" value="Genomic_DNA"/>
</dbReference>
<sequence>MFTNVEHIGIAVRDLTASTQLFATILNRDAYKSEEVASEGVLTTFFQVNQTKIELLAATRPDSAIATFIDKRGEGTHHIAFEVDDIVAEMARLKAAGFTLLNEIPKQGADNKLVCFVHPKTANGVLIELCQDRGAASGKV</sequence>
<evidence type="ECO:0000256" key="1">
    <source>
        <dbReference type="ARBA" id="ARBA00009308"/>
    </source>
</evidence>